<sequence>MKSSAALDVINRPVTALEDEYPKGYIDIWHHHKRSQLVYAIKGILTIITDDGSYILPPQRALWIPAGVEHMATCRSDVSIRTLYIEPDARANLPKKCRVIEVSELLRSLILQAMKIPAEYNHDSREGRIMRLILDEIELMPIEPLLIPMPQDKRLSTICQNFVNDPTQNQALEYWAKSAGMSLRTFTRLFRQETNMSFSTWRQHARLLEALSRLSVGEPVTTVAFDVGYNSSSAFTSMFHKTFGVPPSKYF</sequence>
<evidence type="ECO:0000256" key="1">
    <source>
        <dbReference type="ARBA" id="ARBA00023015"/>
    </source>
</evidence>
<dbReference type="Pfam" id="PF07883">
    <property type="entry name" value="Cupin_2"/>
    <property type="match status" value="1"/>
</dbReference>
<keyword evidence="3" id="KW-0804">Transcription</keyword>
<dbReference type="InterPro" id="IPR009057">
    <property type="entry name" value="Homeodomain-like_sf"/>
</dbReference>
<dbReference type="SUPFAM" id="SSF51182">
    <property type="entry name" value="RmlC-like cupins"/>
    <property type="match status" value="1"/>
</dbReference>
<dbReference type="RefSeq" id="WP_194214881.1">
    <property type="nucleotide sequence ID" value="NZ_CP061205.1"/>
</dbReference>
<dbReference type="SMART" id="SM00342">
    <property type="entry name" value="HTH_ARAC"/>
    <property type="match status" value="1"/>
</dbReference>
<accession>A0ABV7D100</accession>
<dbReference type="PROSITE" id="PS01124">
    <property type="entry name" value="HTH_ARAC_FAMILY_2"/>
    <property type="match status" value="1"/>
</dbReference>
<reference evidence="6" key="1">
    <citation type="journal article" date="2019" name="Int. J. Syst. Evol. Microbiol.">
        <title>The Global Catalogue of Microorganisms (GCM) 10K type strain sequencing project: providing services to taxonomists for standard genome sequencing and annotation.</title>
        <authorList>
            <consortium name="The Broad Institute Genomics Platform"/>
            <consortium name="The Broad Institute Genome Sequencing Center for Infectious Disease"/>
            <person name="Wu L."/>
            <person name="Ma J."/>
        </authorList>
    </citation>
    <scope>NUCLEOTIDE SEQUENCE [LARGE SCALE GENOMIC DNA]</scope>
    <source>
        <strain evidence="6">KCTC 62164</strain>
    </source>
</reference>
<protein>
    <submittedName>
        <fullName evidence="5">AraC family transcriptional regulator</fullName>
    </submittedName>
</protein>
<name>A0ABV7D100_9PROT</name>
<keyword evidence="2" id="KW-0238">DNA-binding</keyword>
<dbReference type="Proteomes" id="UP001595444">
    <property type="component" value="Unassembled WGS sequence"/>
</dbReference>
<keyword evidence="6" id="KW-1185">Reference proteome</keyword>
<dbReference type="PANTHER" id="PTHR11019:SF159">
    <property type="entry name" value="TRANSCRIPTIONAL REGULATOR-RELATED"/>
    <property type="match status" value="1"/>
</dbReference>
<keyword evidence="1" id="KW-0805">Transcription regulation</keyword>
<dbReference type="CDD" id="cd06124">
    <property type="entry name" value="cupin_NimR-like_N"/>
    <property type="match status" value="1"/>
</dbReference>
<comment type="caution">
    <text evidence="5">The sequence shown here is derived from an EMBL/GenBank/DDBJ whole genome shotgun (WGS) entry which is preliminary data.</text>
</comment>
<dbReference type="InterPro" id="IPR020449">
    <property type="entry name" value="Tscrpt_reg_AraC-type_HTH"/>
</dbReference>
<evidence type="ECO:0000313" key="5">
    <source>
        <dbReference type="EMBL" id="MFC3050501.1"/>
    </source>
</evidence>
<dbReference type="Pfam" id="PF12833">
    <property type="entry name" value="HTH_18"/>
    <property type="match status" value="1"/>
</dbReference>
<evidence type="ECO:0000259" key="4">
    <source>
        <dbReference type="PROSITE" id="PS01124"/>
    </source>
</evidence>
<feature type="domain" description="HTH araC/xylS-type" evidence="4">
    <location>
        <begin position="152"/>
        <end position="251"/>
    </location>
</feature>
<dbReference type="Gene3D" id="1.10.10.60">
    <property type="entry name" value="Homeodomain-like"/>
    <property type="match status" value="1"/>
</dbReference>
<dbReference type="InterPro" id="IPR011051">
    <property type="entry name" value="RmlC_Cupin_sf"/>
</dbReference>
<dbReference type="EMBL" id="JBHRSL010000001">
    <property type="protein sequence ID" value="MFC3050501.1"/>
    <property type="molecule type" value="Genomic_DNA"/>
</dbReference>
<dbReference type="PANTHER" id="PTHR11019">
    <property type="entry name" value="HTH-TYPE TRANSCRIPTIONAL REGULATOR NIMR"/>
    <property type="match status" value="1"/>
</dbReference>
<dbReference type="InterPro" id="IPR018060">
    <property type="entry name" value="HTH_AraC"/>
</dbReference>
<dbReference type="InterPro" id="IPR014710">
    <property type="entry name" value="RmlC-like_jellyroll"/>
</dbReference>
<evidence type="ECO:0000313" key="6">
    <source>
        <dbReference type="Proteomes" id="UP001595444"/>
    </source>
</evidence>
<organism evidence="5 6">
    <name type="scientific">Kordiimonas pumila</name>
    <dbReference type="NCBI Taxonomy" id="2161677"/>
    <lineage>
        <taxon>Bacteria</taxon>
        <taxon>Pseudomonadati</taxon>
        <taxon>Pseudomonadota</taxon>
        <taxon>Alphaproteobacteria</taxon>
        <taxon>Kordiimonadales</taxon>
        <taxon>Kordiimonadaceae</taxon>
        <taxon>Kordiimonas</taxon>
    </lineage>
</organism>
<evidence type="ECO:0000256" key="2">
    <source>
        <dbReference type="ARBA" id="ARBA00023125"/>
    </source>
</evidence>
<dbReference type="SUPFAM" id="SSF46689">
    <property type="entry name" value="Homeodomain-like"/>
    <property type="match status" value="1"/>
</dbReference>
<dbReference type="Gene3D" id="2.60.120.10">
    <property type="entry name" value="Jelly Rolls"/>
    <property type="match status" value="1"/>
</dbReference>
<proteinExistence type="predicted"/>
<evidence type="ECO:0000256" key="3">
    <source>
        <dbReference type="ARBA" id="ARBA00023163"/>
    </source>
</evidence>
<gene>
    <name evidence="5" type="ORF">ACFOKA_01140</name>
</gene>
<dbReference type="PRINTS" id="PR00032">
    <property type="entry name" value="HTHARAC"/>
</dbReference>
<dbReference type="InterPro" id="IPR013096">
    <property type="entry name" value="Cupin_2"/>
</dbReference>